<name>A0A6N8DK81_RHOAC</name>
<dbReference type="Gene3D" id="1.10.10.10">
    <property type="entry name" value="Winged helix-like DNA-binding domain superfamily/Winged helix DNA-binding domain"/>
    <property type="match status" value="1"/>
</dbReference>
<dbReference type="Proteomes" id="UP000439113">
    <property type="component" value="Unassembled WGS sequence"/>
</dbReference>
<dbReference type="AlphaFoldDB" id="A0A6N8DK81"/>
<dbReference type="EC" id="2.1.1.63" evidence="3"/>
<evidence type="ECO:0000256" key="1">
    <source>
        <dbReference type="ARBA" id="ARBA00001286"/>
    </source>
</evidence>
<dbReference type="InterPro" id="IPR014048">
    <property type="entry name" value="MethylDNA_cys_MeTrfase_DNA-bd"/>
</dbReference>
<evidence type="ECO:0000256" key="4">
    <source>
        <dbReference type="ARBA" id="ARBA00022603"/>
    </source>
</evidence>
<dbReference type="PANTHER" id="PTHR10815">
    <property type="entry name" value="METHYLATED-DNA--PROTEIN-CYSTEINE METHYLTRANSFERASE"/>
    <property type="match status" value="1"/>
</dbReference>
<dbReference type="GO" id="GO:0003908">
    <property type="term" value="F:methylated-DNA-[protein]-cysteine S-methyltransferase activity"/>
    <property type="evidence" value="ECO:0007669"/>
    <property type="project" value="UniProtKB-EC"/>
</dbReference>
<evidence type="ECO:0000256" key="6">
    <source>
        <dbReference type="ARBA" id="ARBA00022763"/>
    </source>
</evidence>
<dbReference type="InterPro" id="IPR036631">
    <property type="entry name" value="MGMT_N_sf"/>
</dbReference>
<dbReference type="SUPFAM" id="SSF53155">
    <property type="entry name" value="Methylated DNA-protein cysteine methyltransferase domain"/>
    <property type="match status" value="1"/>
</dbReference>
<evidence type="ECO:0000256" key="3">
    <source>
        <dbReference type="ARBA" id="ARBA00011918"/>
    </source>
</evidence>
<sequence>MQSIFANSRNTTLRCVIGKDGLRSFRPLLRAPAPVWFRVAEEGGPLRVGRSRARRFRASVRFAFGAAPCLRGRRGGSVGWTHMASGMRRARKPEGNGEDVVYGFGDTVLGSALAAVSPRGVCALLFGEQHKKLTKELRALYPRAQPAPEETLQCALDAARDVAEQPWRSFSLPLDIEGTEFQLRVWTALRDIPPGVTVSYAEVAQRIGAPKALRAVAGACAANHLAIVIPCHRVLRLNGSLSGYRWGRERKLRLIELEKGAARPTPEARVTASP</sequence>
<dbReference type="GO" id="GO:0006281">
    <property type="term" value="P:DNA repair"/>
    <property type="evidence" value="ECO:0007669"/>
    <property type="project" value="UniProtKB-KW"/>
</dbReference>
<evidence type="ECO:0000313" key="10">
    <source>
        <dbReference type="EMBL" id="MTV29651.1"/>
    </source>
</evidence>
<dbReference type="GO" id="GO:0032259">
    <property type="term" value="P:methylation"/>
    <property type="evidence" value="ECO:0007669"/>
    <property type="project" value="UniProtKB-KW"/>
</dbReference>
<reference evidence="10 11" key="1">
    <citation type="submission" date="2019-11" db="EMBL/GenBank/DDBJ databases">
        <title>Whole-genome sequence of a Rhodoblastus acidophilus DSM 142.</title>
        <authorList>
            <person name="Kyndt J.A."/>
            <person name="Meyer T.E."/>
        </authorList>
    </citation>
    <scope>NUCLEOTIDE SEQUENCE [LARGE SCALE GENOMIC DNA]</scope>
    <source>
        <strain evidence="10 11">DSM 142</strain>
    </source>
</reference>
<dbReference type="OrthoDB" id="9802228at2"/>
<evidence type="ECO:0000256" key="2">
    <source>
        <dbReference type="ARBA" id="ARBA00008711"/>
    </source>
</evidence>
<dbReference type="FunFam" id="1.10.10.10:FF:000214">
    <property type="entry name" value="Methylated-DNA--protein-cysteine methyltransferase"/>
    <property type="match status" value="1"/>
</dbReference>
<gene>
    <name evidence="10" type="ORF">GJ654_01440</name>
</gene>
<dbReference type="CDD" id="cd06445">
    <property type="entry name" value="ATase"/>
    <property type="match status" value="1"/>
</dbReference>
<keyword evidence="6" id="KW-0227">DNA damage</keyword>
<dbReference type="Pfam" id="PF01035">
    <property type="entry name" value="DNA_binding_1"/>
    <property type="match status" value="1"/>
</dbReference>
<keyword evidence="5 10" id="KW-0808">Transferase</keyword>
<dbReference type="EMBL" id="WNKS01000001">
    <property type="protein sequence ID" value="MTV29651.1"/>
    <property type="molecule type" value="Genomic_DNA"/>
</dbReference>
<dbReference type="NCBIfam" id="TIGR00589">
    <property type="entry name" value="ogt"/>
    <property type="match status" value="1"/>
</dbReference>
<feature type="domain" description="Methylated-DNA-[protein]-cysteine S-methyltransferase DNA binding" evidence="9">
    <location>
        <begin position="180"/>
        <end position="259"/>
    </location>
</feature>
<accession>A0A6N8DK81</accession>
<dbReference type="SUPFAM" id="SSF46767">
    <property type="entry name" value="Methylated DNA-protein cysteine methyltransferase, C-terminal domain"/>
    <property type="match status" value="1"/>
</dbReference>
<evidence type="ECO:0000256" key="5">
    <source>
        <dbReference type="ARBA" id="ARBA00022679"/>
    </source>
</evidence>
<organism evidence="10 11">
    <name type="scientific">Rhodoblastus acidophilus</name>
    <name type="common">Rhodopseudomonas acidophila</name>
    <dbReference type="NCBI Taxonomy" id="1074"/>
    <lineage>
        <taxon>Bacteria</taxon>
        <taxon>Pseudomonadati</taxon>
        <taxon>Pseudomonadota</taxon>
        <taxon>Alphaproteobacteria</taxon>
        <taxon>Hyphomicrobiales</taxon>
        <taxon>Rhodoblastaceae</taxon>
        <taxon>Rhodoblastus</taxon>
    </lineage>
</organism>
<evidence type="ECO:0000259" key="9">
    <source>
        <dbReference type="Pfam" id="PF01035"/>
    </source>
</evidence>
<keyword evidence="4 10" id="KW-0489">Methyltransferase</keyword>
<comment type="catalytic activity">
    <reaction evidence="8">
        <text>a 6-O-methyl-2'-deoxyguanosine in DNA + L-cysteinyl-[protein] = S-methyl-L-cysteinyl-[protein] + a 2'-deoxyguanosine in DNA</text>
        <dbReference type="Rhea" id="RHEA:24000"/>
        <dbReference type="Rhea" id="RHEA-COMP:10131"/>
        <dbReference type="Rhea" id="RHEA-COMP:10132"/>
        <dbReference type="Rhea" id="RHEA-COMP:11367"/>
        <dbReference type="Rhea" id="RHEA-COMP:11368"/>
        <dbReference type="ChEBI" id="CHEBI:29950"/>
        <dbReference type="ChEBI" id="CHEBI:82612"/>
        <dbReference type="ChEBI" id="CHEBI:85445"/>
        <dbReference type="ChEBI" id="CHEBI:85448"/>
        <dbReference type="EC" id="2.1.1.63"/>
    </reaction>
</comment>
<protein>
    <recommendedName>
        <fullName evidence="3">methylated-DNA--[protein]-cysteine S-methyltransferase</fullName>
        <ecNumber evidence="3">2.1.1.63</ecNumber>
    </recommendedName>
</protein>
<keyword evidence="7" id="KW-0234">DNA repair</keyword>
<dbReference type="InterPro" id="IPR036388">
    <property type="entry name" value="WH-like_DNA-bd_sf"/>
</dbReference>
<dbReference type="InterPro" id="IPR001497">
    <property type="entry name" value="MethylDNA_cys_MeTrfase_AS"/>
</dbReference>
<dbReference type="Gene3D" id="3.30.160.70">
    <property type="entry name" value="Methylated DNA-protein cysteine methyltransferase domain"/>
    <property type="match status" value="1"/>
</dbReference>
<dbReference type="InterPro" id="IPR036217">
    <property type="entry name" value="MethylDNA_cys_MeTrfase_DNAb"/>
</dbReference>
<comment type="similarity">
    <text evidence="2">Belongs to the MGMT family.</text>
</comment>
<comment type="caution">
    <text evidence="10">The sequence shown here is derived from an EMBL/GenBank/DDBJ whole genome shotgun (WGS) entry which is preliminary data.</text>
</comment>
<evidence type="ECO:0000313" key="11">
    <source>
        <dbReference type="Proteomes" id="UP000439113"/>
    </source>
</evidence>
<dbReference type="PANTHER" id="PTHR10815:SF14">
    <property type="entry name" value="BIFUNCTIONAL TRANSCRIPTIONAL ACTIVATOR_DNA REPAIR ENZYME ADA"/>
    <property type="match status" value="1"/>
</dbReference>
<proteinExistence type="inferred from homology"/>
<evidence type="ECO:0000256" key="8">
    <source>
        <dbReference type="ARBA" id="ARBA00049348"/>
    </source>
</evidence>
<evidence type="ECO:0000256" key="7">
    <source>
        <dbReference type="ARBA" id="ARBA00023204"/>
    </source>
</evidence>
<comment type="catalytic activity">
    <reaction evidence="1">
        <text>a 4-O-methyl-thymidine in DNA + L-cysteinyl-[protein] = a thymidine in DNA + S-methyl-L-cysteinyl-[protein]</text>
        <dbReference type="Rhea" id="RHEA:53428"/>
        <dbReference type="Rhea" id="RHEA-COMP:10131"/>
        <dbReference type="Rhea" id="RHEA-COMP:10132"/>
        <dbReference type="Rhea" id="RHEA-COMP:13555"/>
        <dbReference type="Rhea" id="RHEA-COMP:13556"/>
        <dbReference type="ChEBI" id="CHEBI:29950"/>
        <dbReference type="ChEBI" id="CHEBI:82612"/>
        <dbReference type="ChEBI" id="CHEBI:137386"/>
        <dbReference type="ChEBI" id="CHEBI:137387"/>
        <dbReference type="EC" id="2.1.1.63"/>
    </reaction>
</comment>
<dbReference type="PROSITE" id="PS00374">
    <property type="entry name" value="MGMT"/>
    <property type="match status" value="1"/>
</dbReference>